<dbReference type="Proteomes" id="UP000759529">
    <property type="component" value="Unassembled WGS sequence"/>
</dbReference>
<dbReference type="InterPro" id="IPR050482">
    <property type="entry name" value="Sensor_HK_TwoCompSys"/>
</dbReference>
<evidence type="ECO:0000256" key="3">
    <source>
        <dbReference type="ARBA" id="ARBA00022679"/>
    </source>
</evidence>
<keyword evidence="6" id="KW-1133">Transmembrane helix</keyword>
<evidence type="ECO:0000313" key="8">
    <source>
        <dbReference type="EMBL" id="MBM6498053.1"/>
    </source>
</evidence>
<evidence type="ECO:0000256" key="6">
    <source>
        <dbReference type="SAM" id="Phobius"/>
    </source>
</evidence>
<keyword evidence="3" id="KW-0808">Transferase</keyword>
<dbReference type="RefSeq" id="WP_187658385.1">
    <property type="nucleotide sequence ID" value="NZ_JACSOD020000374.1"/>
</dbReference>
<name>A0ABS2CSV7_9FLAO</name>
<keyword evidence="8" id="KW-0067">ATP-binding</keyword>
<accession>A0ABS2CSV7</accession>
<dbReference type="Gene3D" id="1.25.40.10">
    <property type="entry name" value="Tetratricopeptide repeat domain"/>
    <property type="match status" value="1"/>
</dbReference>
<dbReference type="PANTHER" id="PTHR24421">
    <property type="entry name" value="NITRATE/NITRITE SENSOR PROTEIN NARX-RELATED"/>
    <property type="match status" value="1"/>
</dbReference>
<keyword evidence="6" id="KW-0812">Transmembrane</keyword>
<dbReference type="InterPro" id="IPR003594">
    <property type="entry name" value="HATPase_dom"/>
</dbReference>
<reference evidence="8 9" key="1">
    <citation type="submission" date="2021-02" db="EMBL/GenBank/DDBJ databases">
        <authorList>
            <person name="Jung H.S."/>
            <person name="Chun B.H."/>
            <person name="Jeon C.O."/>
        </authorList>
    </citation>
    <scope>NUCLEOTIDE SEQUENCE [LARGE SCALE GENOMIC DNA]</scope>
    <source>
        <strain evidence="8 9">LMG 25203</strain>
    </source>
</reference>
<evidence type="ECO:0000259" key="7">
    <source>
        <dbReference type="Pfam" id="PF02518"/>
    </source>
</evidence>
<dbReference type="EMBL" id="JACSOD020000374">
    <property type="protein sequence ID" value="MBM6498053.1"/>
    <property type="molecule type" value="Genomic_DNA"/>
</dbReference>
<feature type="domain" description="Histidine kinase/HSP90-like ATPase" evidence="7">
    <location>
        <begin position="459"/>
        <end position="544"/>
    </location>
</feature>
<comment type="catalytic activity">
    <reaction evidence="1">
        <text>ATP + protein L-histidine = ADP + protein N-phospho-L-histidine.</text>
        <dbReference type="EC" id="2.7.13.3"/>
    </reaction>
</comment>
<feature type="transmembrane region" description="Helical" evidence="6">
    <location>
        <begin position="325"/>
        <end position="342"/>
    </location>
</feature>
<protein>
    <recommendedName>
        <fullName evidence="2">histidine kinase</fullName>
        <ecNumber evidence="2">2.7.13.3</ecNumber>
    </recommendedName>
</protein>
<evidence type="ECO:0000256" key="5">
    <source>
        <dbReference type="ARBA" id="ARBA00023012"/>
    </source>
</evidence>
<dbReference type="InterPro" id="IPR036890">
    <property type="entry name" value="HATPase_C_sf"/>
</dbReference>
<comment type="caution">
    <text evidence="8">The sequence shown here is derived from an EMBL/GenBank/DDBJ whole genome shotgun (WGS) entry which is preliminary data.</text>
</comment>
<dbReference type="Gene3D" id="3.30.565.10">
    <property type="entry name" value="Histidine kinase-like ATPase, C-terminal domain"/>
    <property type="match status" value="1"/>
</dbReference>
<evidence type="ECO:0000256" key="1">
    <source>
        <dbReference type="ARBA" id="ARBA00000085"/>
    </source>
</evidence>
<dbReference type="GO" id="GO:0005524">
    <property type="term" value="F:ATP binding"/>
    <property type="evidence" value="ECO:0007669"/>
    <property type="project" value="UniProtKB-KW"/>
</dbReference>
<evidence type="ECO:0000256" key="2">
    <source>
        <dbReference type="ARBA" id="ARBA00012438"/>
    </source>
</evidence>
<evidence type="ECO:0000256" key="4">
    <source>
        <dbReference type="ARBA" id="ARBA00022777"/>
    </source>
</evidence>
<keyword evidence="5" id="KW-0902">Two-component regulatory system</keyword>
<keyword evidence="9" id="KW-1185">Reference proteome</keyword>
<proteinExistence type="predicted"/>
<dbReference type="PROSITE" id="PS51257">
    <property type="entry name" value="PROKAR_LIPOPROTEIN"/>
    <property type="match status" value="1"/>
</dbReference>
<keyword evidence="6" id="KW-0472">Membrane</keyword>
<dbReference type="EC" id="2.7.13.3" evidence="2"/>
<dbReference type="InterPro" id="IPR011990">
    <property type="entry name" value="TPR-like_helical_dom_sf"/>
</dbReference>
<keyword evidence="8" id="KW-0547">Nucleotide-binding</keyword>
<dbReference type="PANTHER" id="PTHR24421:SF10">
    <property type="entry name" value="NITRATE_NITRITE SENSOR PROTEIN NARQ"/>
    <property type="match status" value="1"/>
</dbReference>
<dbReference type="SUPFAM" id="SSF81901">
    <property type="entry name" value="HCP-like"/>
    <property type="match status" value="2"/>
</dbReference>
<organism evidence="8 9">
    <name type="scientific">Flavobacterium macrobrachii</name>
    <dbReference type="NCBI Taxonomy" id="591204"/>
    <lineage>
        <taxon>Bacteria</taxon>
        <taxon>Pseudomonadati</taxon>
        <taxon>Bacteroidota</taxon>
        <taxon>Flavobacteriia</taxon>
        <taxon>Flavobacteriales</taxon>
        <taxon>Flavobacteriaceae</taxon>
        <taxon>Flavobacterium</taxon>
    </lineage>
</organism>
<dbReference type="CDD" id="cd16917">
    <property type="entry name" value="HATPase_UhpB-NarQ-NarX-like"/>
    <property type="match status" value="1"/>
</dbReference>
<sequence>MILKRFLFPIFILLIFSCKKNSDYDTDFNSINYDDAIKKAAEYLENQKYDSAFYYFEKANILATDKKQKTYALMLMADIQIINSDYTGAETTITQAYENCDNPEYLTYIYNTFGRIYQELNDYNESIIYYKKCYNDTLSSSNKAIIKNNISVNYIENKDYKKAIQLLKTIAEDDSLQYNKAQHARVLDNLGYAYFKINHDKAFPLLNEANNLRNSLLEVNESISSQIHLSEYFQKTNPKLAYQYAQKAFNAAQIVNSPDDKLEALKFMIEASDSNQTKELALQQIHLSDSITKARQIAKNQFAKIKFDSKKATKELERQKQLKEYFILGIVLLIGLAIFIYYRIKISNRKKIEETAFRTESRIAKRLHDELANDVHNAIAFAETQNLENPLNKEALLENLDTIYCRTRNISAENRDIDTGENYLEKLKALMASYNADDRNVIVNVDGFQHQKTSKEIKVAIHRVFQELLVNMKKHSQCTLVGISIKTDKNRIEATYSDNGIGTSNLLNLKNGLQNAENRIHSLKGTITFDTEPNKGFKVKITIPN</sequence>
<dbReference type="Pfam" id="PF02518">
    <property type="entry name" value="HATPase_c"/>
    <property type="match status" value="1"/>
</dbReference>
<gene>
    <name evidence="8" type="ORF">H9X54_001895</name>
</gene>
<dbReference type="SUPFAM" id="SSF55874">
    <property type="entry name" value="ATPase domain of HSP90 chaperone/DNA topoisomerase II/histidine kinase"/>
    <property type="match status" value="1"/>
</dbReference>
<keyword evidence="4" id="KW-0418">Kinase</keyword>
<evidence type="ECO:0000313" key="9">
    <source>
        <dbReference type="Proteomes" id="UP000759529"/>
    </source>
</evidence>